<keyword evidence="2" id="KW-1185">Reference proteome</keyword>
<name>A0AA88CRU5_FICCA</name>
<gene>
    <name evidence="1" type="ORF">TIFTF001_001732</name>
</gene>
<evidence type="ECO:0000313" key="2">
    <source>
        <dbReference type="Proteomes" id="UP001187192"/>
    </source>
</evidence>
<protein>
    <submittedName>
        <fullName evidence="1">Uncharacterized protein</fullName>
    </submittedName>
</protein>
<evidence type="ECO:0000313" key="1">
    <source>
        <dbReference type="EMBL" id="GMN27626.1"/>
    </source>
</evidence>
<accession>A0AA88CRU5</accession>
<sequence>MYDLLMSPPHMWKQHDLLLSLHGSCKSTVHDDGQSPLASVDACRKAQTTILVLASRNLTCFHSLTNYQLNPWSALSDQWSFTM</sequence>
<organism evidence="1 2">
    <name type="scientific">Ficus carica</name>
    <name type="common">Common fig</name>
    <dbReference type="NCBI Taxonomy" id="3494"/>
    <lineage>
        <taxon>Eukaryota</taxon>
        <taxon>Viridiplantae</taxon>
        <taxon>Streptophyta</taxon>
        <taxon>Embryophyta</taxon>
        <taxon>Tracheophyta</taxon>
        <taxon>Spermatophyta</taxon>
        <taxon>Magnoliopsida</taxon>
        <taxon>eudicotyledons</taxon>
        <taxon>Gunneridae</taxon>
        <taxon>Pentapetalae</taxon>
        <taxon>rosids</taxon>
        <taxon>fabids</taxon>
        <taxon>Rosales</taxon>
        <taxon>Moraceae</taxon>
        <taxon>Ficeae</taxon>
        <taxon>Ficus</taxon>
    </lineage>
</organism>
<dbReference type="AlphaFoldDB" id="A0AA88CRU5"/>
<dbReference type="Proteomes" id="UP001187192">
    <property type="component" value="Unassembled WGS sequence"/>
</dbReference>
<reference evidence="1" key="1">
    <citation type="submission" date="2023-07" db="EMBL/GenBank/DDBJ databases">
        <title>draft genome sequence of fig (Ficus carica).</title>
        <authorList>
            <person name="Takahashi T."/>
            <person name="Nishimura K."/>
        </authorList>
    </citation>
    <scope>NUCLEOTIDE SEQUENCE</scope>
</reference>
<dbReference type="EMBL" id="BTGU01000002">
    <property type="protein sequence ID" value="GMN27626.1"/>
    <property type="molecule type" value="Genomic_DNA"/>
</dbReference>
<comment type="caution">
    <text evidence="1">The sequence shown here is derived from an EMBL/GenBank/DDBJ whole genome shotgun (WGS) entry which is preliminary data.</text>
</comment>
<proteinExistence type="predicted"/>